<comment type="caution">
    <text evidence="1">The sequence shown here is derived from an EMBL/GenBank/DDBJ whole genome shotgun (WGS) entry which is preliminary data.</text>
</comment>
<dbReference type="EMBL" id="VSRR010006915">
    <property type="protein sequence ID" value="MPC45833.1"/>
    <property type="molecule type" value="Genomic_DNA"/>
</dbReference>
<reference evidence="1 2" key="1">
    <citation type="submission" date="2019-05" db="EMBL/GenBank/DDBJ databases">
        <title>Another draft genome of Portunus trituberculatus and its Hox gene families provides insights of decapod evolution.</title>
        <authorList>
            <person name="Jeong J.-H."/>
            <person name="Song I."/>
            <person name="Kim S."/>
            <person name="Choi T."/>
            <person name="Kim D."/>
            <person name="Ryu S."/>
            <person name="Kim W."/>
        </authorList>
    </citation>
    <scope>NUCLEOTIDE SEQUENCE [LARGE SCALE GENOMIC DNA]</scope>
    <source>
        <tissue evidence="1">Muscle</tissue>
    </source>
</reference>
<dbReference type="Proteomes" id="UP000324222">
    <property type="component" value="Unassembled WGS sequence"/>
</dbReference>
<dbReference type="OrthoDB" id="6347579at2759"/>
<keyword evidence="2" id="KW-1185">Reference proteome</keyword>
<organism evidence="1 2">
    <name type="scientific">Portunus trituberculatus</name>
    <name type="common">Swimming crab</name>
    <name type="synonym">Neptunus trituberculatus</name>
    <dbReference type="NCBI Taxonomy" id="210409"/>
    <lineage>
        <taxon>Eukaryota</taxon>
        <taxon>Metazoa</taxon>
        <taxon>Ecdysozoa</taxon>
        <taxon>Arthropoda</taxon>
        <taxon>Crustacea</taxon>
        <taxon>Multicrustacea</taxon>
        <taxon>Malacostraca</taxon>
        <taxon>Eumalacostraca</taxon>
        <taxon>Eucarida</taxon>
        <taxon>Decapoda</taxon>
        <taxon>Pleocyemata</taxon>
        <taxon>Brachyura</taxon>
        <taxon>Eubrachyura</taxon>
        <taxon>Portunoidea</taxon>
        <taxon>Portunidae</taxon>
        <taxon>Portuninae</taxon>
        <taxon>Portunus</taxon>
    </lineage>
</organism>
<proteinExistence type="predicted"/>
<accession>A0A5B7FKY4</accession>
<name>A0A5B7FKY4_PORTR</name>
<protein>
    <submittedName>
        <fullName evidence="1">Uncharacterized protein</fullName>
    </submittedName>
</protein>
<evidence type="ECO:0000313" key="1">
    <source>
        <dbReference type="EMBL" id="MPC45833.1"/>
    </source>
</evidence>
<evidence type="ECO:0000313" key="2">
    <source>
        <dbReference type="Proteomes" id="UP000324222"/>
    </source>
</evidence>
<dbReference type="AlphaFoldDB" id="A0A5B7FKY4"/>
<sequence>MVDSCPCPEVVDTGTAKTVVGEEVVAMQDFPVADRQLCGVTGNCTMPRCPVMSMITVGGIEKLQAFVADMEEPCLVRLDSLVQSAACVDCGRMQMQVCEEMLSLILEDAAEQVESLVTSSDVEDERLELHCRVVREVATLRFFLLKVCKLIPDCHPPTASPQPSEATRHSALIRA</sequence>
<gene>
    <name evidence="1" type="ORF">E2C01_039539</name>
</gene>